<sequence length="76" mass="8315">MSLAIPRLSPSGICDASPRPSLTQLLLDLSLAYWSLEPEGRRKPNVAGDDPIPLIKVPLPASTEDWDQVNFGIARF</sequence>
<gene>
    <name evidence="1" type="ORF">DO97_03795</name>
</gene>
<name>A0A098TKN8_9CYAN</name>
<evidence type="ECO:0000313" key="2">
    <source>
        <dbReference type="Proteomes" id="UP000030170"/>
    </source>
</evidence>
<keyword evidence="2" id="KW-1185">Reference proteome</keyword>
<dbReference type="AlphaFoldDB" id="A0A098TKN8"/>
<proteinExistence type="predicted"/>
<protein>
    <submittedName>
        <fullName evidence="1">Uncharacterized protein</fullName>
    </submittedName>
</protein>
<dbReference type="Proteomes" id="UP000030170">
    <property type="component" value="Unassembled WGS sequence"/>
</dbReference>
<dbReference type="EMBL" id="JJML01000017">
    <property type="protein sequence ID" value="KGF72854.1"/>
    <property type="molecule type" value="Genomic_DNA"/>
</dbReference>
<organism evidence="1 2">
    <name type="scientific">Neosynechococcus sphagnicola sy1</name>
    <dbReference type="NCBI Taxonomy" id="1497020"/>
    <lineage>
        <taxon>Bacteria</taxon>
        <taxon>Bacillati</taxon>
        <taxon>Cyanobacteriota</taxon>
        <taxon>Cyanophyceae</taxon>
        <taxon>Neosynechococcales</taxon>
        <taxon>Neosynechococcaceae</taxon>
        <taxon>Neosynechococcus</taxon>
    </lineage>
</organism>
<accession>A0A098TKN8</accession>
<evidence type="ECO:0000313" key="1">
    <source>
        <dbReference type="EMBL" id="KGF72854.1"/>
    </source>
</evidence>
<comment type="caution">
    <text evidence="1">The sequence shown here is derived from an EMBL/GenBank/DDBJ whole genome shotgun (WGS) entry which is preliminary data.</text>
</comment>
<reference evidence="1 2" key="1">
    <citation type="journal article" date="2014" name="Mol. Ecol.">
        <title>Evolution of Synechococcus.</title>
        <authorList>
            <person name="Dvorak P."/>
            <person name="Casamatta D."/>
            <person name="Hasler P."/>
            <person name="Poulickova A."/>
            <person name="Ondrej V."/>
            <person name="Sanges R."/>
        </authorList>
    </citation>
    <scope>NUCLEOTIDE SEQUENCE [LARGE SCALE GENOMIC DNA]</scope>
    <source>
        <strain evidence="1 2">CAUP A 1101</strain>
    </source>
</reference>